<dbReference type="PANTHER" id="PTHR11601">
    <property type="entry name" value="CYSTEINE DESULFURYLASE FAMILY MEMBER"/>
    <property type="match status" value="1"/>
</dbReference>
<evidence type="ECO:0000259" key="12">
    <source>
        <dbReference type="Pfam" id="PF00266"/>
    </source>
</evidence>
<evidence type="ECO:0000256" key="4">
    <source>
        <dbReference type="ARBA" id="ARBA00022679"/>
    </source>
</evidence>
<evidence type="ECO:0000256" key="2">
    <source>
        <dbReference type="ARBA" id="ARBA00006490"/>
    </source>
</evidence>
<evidence type="ECO:0000256" key="3">
    <source>
        <dbReference type="ARBA" id="ARBA00012239"/>
    </source>
</evidence>
<dbReference type="GO" id="GO:0031071">
    <property type="term" value="F:cysteine desulfurase activity"/>
    <property type="evidence" value="ECO:0007669"/>
    <property type="project" value="UniProtKB-EC"/>
</dbReference>
<comment type="cofactor">
    <cofactor evidence="1 11">
        <name>pyridoxal 5'-phosphate</name>
        <dbReference type="ChEBI" id="CHEBI:597326"/>
    </cofactor>
</comment>
<dbReference type="InterPro" id="IPR020578">
    <property type="entry name" value="Aminotrans_V_PyrdxlP_BS"/>
</dbReference>
<dbReference type="Gene3D" id="3.40.640.10">
    <property type="entry name" value="Type I PLP-dependent aspartate aminotransferase-like (Major domain)"/>
    <property type="match status" value="1"/>
</dbReference>
<dbReference type="PROSITE" id="PS00018">
    <property type="entry name" value="EF_HAND_1"/>
    <property type="match status" value="1"/>
</dbReference>
<dbReference type="Pfam" id="PF00266">
    <property type="entry name" value="Aminotran_5"/>
    <property type="match status" value="1"/>
</dbReference>
<evidence type="ECO:0000256" key="6">
    <source>
        <dbReference type="ARBA" id="ARBA00022723"/>
    </source>
</evidence>
<dbReference type="SUPFAM" id="SSF53383">
    <property type="entry name" value="PLP-dependent transferases"/>
    <property type="match status" value="1"/>
</dbReference>
<protein>
    <recommendedName>
        <fullName evidence="3">cysteine desulfurase</fullName>
        <ecNumber evidence="3">2.8.1.7</ecNumber>
    </recommendedName>
</protein>
<evidence type="ECO:0000256" key="11">
    <source>
        <dbReference type="RuleBase" id="RU004504"/>
    </source>
</evidence>
<accession>A0A512RIJ1</accession>
<evidence type="ECO:0000313" key="13">
    <source>
        <dbReference type="EMBL" id="GEP95507.1"/>
    </source>
</evidence>
<keyword evidence="7" id="KW-0663">Pyridoxal phosphate</keyword>
<proteinExistence type="inferred from homology"/>
<dbReference type="Proteomes" id="UP000321436">
    <property type="component" value="Unassembled WGS sequence"/>
</dbReference>
<dbReference type="GO" id="GO:0046872">
    <property type="term" value="F:metal ion binding"/>
    <property type="evidence" value="ECO:0007669"/>
    <property type="project" value="UniProtKB-KW"/>
</dbReference>
<dbReference type="Gene3D" id="3.90.1150.10">
    <property type="entry name" value="Aspartate Aminotransferase, domain 1"/>
    <property type="match status" value="1"/>
</dbReference>
<feature type="domain" description="Aminotransferase class V" evidence="12">
    <location>
        <begin position="7"/>
        <end position="365"/>
    </location>
</feature>
<keyword evidence="14" id="KW-1185">Reference proteome</keyword>
<dbReference type="InterPro" id="IPR015422">
    <property type="entry name" value="PyrdxlP-dep_Trfase_small"/>
</dbReference>
<dbReference type="PIRSF" id="PIRSF005572">
    <property type="entry name" value="NifS"/>
    <property type="match status" value="1"/>
</dbReference>
<dbReference type="AlphaFoldDB" id="A0A512RIJ1"/>
<dbReference type="InterPro" id="IPR018247">
    <property type="entry name" value="EF_Hand_1_Ca_BS"/>
</dbReference>
<evidence type="ECO:0000256" key="8">
    <source>
        <dbReference type="ARBA" id="ARBA00023004"/>
    </source>
</evidence>
<evidence type="ECO:0000313" key="14">
    <source>
        <dbReference type="Proteomes" id="UP000321436"/>
    </source>
</evidence>
<dbReference type="InterPro" id="IPR015424">
    <property type="entry name" value="PyrdxlP-dep_Trfase"/>
</dbReference>
<dbReference type="InterPro" id="IPR015421">
    <property type="entry name" value="PyrdxlP-dep_Trfase_major"/>
</dbReference>
<reference evidence="13 14" key="1">
    <citation type="submission" date="2019-07" db="EMBL/GenBank/DDBJ databases">
        <title>Whole genome shotgun sequence of Chitinophaga cymbidii NBRC 109752.</title>
        <authorList>
            <person name="Hosoyama A."/>
            <person name="Uohara A."/>
            <person name="Ohji S."/>
            <person name="Ichikawa N."/>
        </authorList>
    </citation>
    <scope>NUCLEOTIDE SEQUENCE [LARGE SCALE GENOMIC DNA]</scope>
    <source>
        <strain evidence="13 14">NBRC 109752</strain>
    </source>
</reference>
<dbReference type="PANTHER" id="PTHR11601:SF34">
    <property type="entry name" value="CYSTEINE DESULFURASE"/>
    <property type="match status" value="1"/>
</dbReference>
<comment type="catalytic activity">
    <reaction evidence="10">
        <text>(sulfur carrier)-H + L-cysteine = (sulfur carrier)-SH + L-alanine</text>
        <dbReference type="Rhea" id="RHEA:43892"/>
        <dbReference type="Rhea" id="RHEA-COMP:14737"/>
        <dbReference type="Rhea" id="RHEA-COMP:14739"/>
        <dbReference type="ChEBI" id="CHEBI:29917"/>
        <dbReference type="ChEBI" id="CHEBI:35235"/>
        <dbReference type="ChEBI" id="CHEBI:57972"/>
        <dbReference type="ChEBI" id="CHEBI:64428"/>
        <dbReference type="EC" id="2.8.1.7"/>
    </reaction>
</comment>
<keyword evidence="5" id="KW-0001">2Fe-2S</keyword>
<evidence type="ECO:0000256" key="10">
    <source>
        <dbReference type="ARBA" id="ARBA00050776"/>
    </source>
</evidence>
<evidence type="ECO:0000256" key="5">
    <source>
        <dbReference type="ARBA" id="ARBA00022714"/>
    </source>
</evidence>
<dbReference type="InterPro" id="IPR016454">
    <property type="entry name" value="Cysteine_dSase"/>
</dbReference>
<comment type="caution">
    <text evidence="13">The sequence shown here is derived from an EMBL/GenBank/DDBJ whole genome shotgun (WGS) entry which is preliminary data.</text>
</comment>
<evidence type="ECO:0000256" key="1">
    <source>
        <dbReference type="ARBA" id="ARBA00001933"/>
    </source>
</evidence>
<keyword evidence="4" id="KW-0808">Transferase</keyword>
<dbReference type="PROSITE" id="PS00595">
    <property type="entry name" value="AA_TRANSFER_CLASS_5"/>
    <property type="match status" value="1"/>
</dbReference>
<dbReference type="RefSeq" id="WP_146859812.1">
    <property type="nucleotide sequence ID" value="NZ_BKAU01000001.1"/>
</dbReference>
<dbReference type="FunFam" id="3.40.640.10:FF:000003">
    <property type="entry name" value="Cysteine desulfurase IscS"/>
    <property type="match status" value="1"/>
</dbReference>
<dbReference type="OrthoDB" id="9804366at2"/>
<sequence>MTAAPLYFDYCATTPCDPRVVDAMLPHFTKSFGNAASKDHRFGWLAREAVEQAREQVARLIHAAPRQIVFTSGATEAINLALKGLAEANPSGRKHIITAKTEHRAVLDTCAYLETKGFTVTYLDVDHDGRVALDELEQAISPETLCIALMYANNETGLIHPVKEIGNIAQKHSVYFMCDATQAVGKIPVDVTSAHIDLMPFSAHKLYGPMGTGALFIRNKINILQQHHGGSHEKGIRSGTQNTPGIVGFGKAAEICYREMRDESIALTALRDKMENALLANIPGSSVNGKNERLPHVSNMQFPGVDNEQLLLAMSRHLALSRGSACNGLVQHPSHVLLAMGLTPEEAGHSIRISLGRFTTEAEVNVAVKLLSEMTRKLQQEQEPAPREIY</sequence>
<organism evidence="13 14">
    <name type="scientific">Chitinophaga cymbidii</name>
    <dbReference type="NCBI Taxonomy" id="1096750"/>
    <lineage>
        <taxon>Bacteria</taxon>
        <taxon>Pseudomonadati</taxon>
        <taxon>Bacteroidota</taxon>
        <taxon>Chitinophagia</taxon>
        <taxon>Chitinophagales</taxon>
        <taxon>Chitinophagaceae</taxon>
        <taxon>Chitinophaga</taxon>
    </lineage>
</organism>
<dbReference type="InterPro" id="IPR000192">
    <property type="entry name" value="Aminotrans_V_dom"/>
</dbReference>
<keyword evidence="9" id="KW-0411">Iron-sulfur</keyword>
<keyword evidence="6" id="KW-0479">Metal-binding</keyword>
<evidence type="ECO:0000256" key="7">
    <source>
        <dbReference type="ARBA" id="ARBA00022898"/>
    </source>
</evidence>
<comment type="similarity">
    <text evidence="2">Belongs to the class-V pyridoxal-phosphate-dependent aminotransferase family. NifS/IscS subfamily.</text>
</comment>
<name>A0A512RIJ1_9BACT</name>
<evidence type="ECO:0000256" key="9">
    <source>
        <dbReference type="ARBA" id="ARBA00023014"/>
    </source>
</evidence>
<dbReference type="GO" id="GO:0051537">
    <property type="term" value="F:2 iron, 2 sulfur cluster binding"/>
    <property type="evidence" value="ECO:0007669"/>
    <property type="project" value="UniProtKB-KW"/>
</dbReference>
<keyword evidence="8" id="KW-0408">Iron</keyword>
<dbReference type="EC" id="2.8.1.7" evidence="3"/>
<dbReference type="EMBL" id="BKAU01000001">
    <property type="protein sequence ID" value="GEP95507.1"/>
    <property type="molecule type" value="Genomic_DNA"/>
</dbReference>
<gene>
    <name evidence="13" type="primary">nifS</name>
    <name evidence="13" type="ORF">CCY01nite_17670</name>
</gene>